<dbReference type="Gene3D" id="1.20.120.160">
    <property type="entry name" value="HPT domain"/>
    <property type="match status" value="1"/>
</dbReference>
<proteinExistence type="predicted"/>
<feature type="modified residue" description="4-aspartylphosphate" evidence="2">
    <location>
        <position position="54"/>
    </location>
</feature>
<dbReference type="STRING" id="1462996.AWM70_02940"/>
<dbReference type="InterPro" id="IPR008207">
    <property type="entry name" value="Sig_transdc_His_kin_Hpt_dom"/>
</dbReference>
<dbReference type="KEGG" id="pyg:AWM70_02940"/>
<feature type="modified residue" description="Phosphohistidine" evidence="1">
    <location>
        <position position="190"/>
    </location>
</feature>
<evidence type="ECO:0000259" key="4">
    <source>
        <dbReference type="PROSITE" id="PS50894"/>
    </source>
</evidence>
<dbReference type="RefSeq" id="WP_068694218.1">
    <property type="nucleotide sequence ID" value="NZ_CP014167.1"/>
</dbReference>
<dbReference type="Proteomes" id="UP000092573">
    <property type="component" value="Chromosome"/>
</dbReference>
<dbReference type="SUPFAM" id="SSF52172">
    <property type="entry name" value="CheY-like"/>
    <property type="match status" value="1"/>
</dbReference>
<keyword evidence="6" id="KW-1185">Reference proteome</keyword>
<keyword evidence="2" id="KW-0597">Phosphoprotein</keyword>
<evidence type="ECO:0000256" key="2">
    <source>
        <dbReference type="PROSITE-ProRule" id="PRU00169"/>
    </source>
</evidence>
<dbReference type="Pfam" id="PF01627">
    <property type="entry name" value="Hpt"/>
    <property type="match status" value="1"/>
</dbReference>
<evidence type="ECO:0000256" key="1">
    <source>
        <dbReference type="PROSITE-ProRule" id="PRU00110"/>
    </source>
</evidence>
<dbReference type="GO" id="GO:0000160">
    <property type="term" value="P:phosphorelay signal transduction system"/>
    <property type="evidence" value="ECO:0007669"/>
    <property type="project" value="InterPro"/>
</dbReference>
<dbReference type="InterPro" id="IPR001789">
    <property type="entry name" value="Sig_transdc_resp-reg_receiver"/>
</dbReference>
<evidence type="ECO:0000313" key="5">
    <source>
        <dbReference type="EMBL" id="ANS73662.1"/>
    </source>
</evidence>
<reference evidence="5 6" key="1">
    <citation type="submission" date="2016-01" db="EMBL/GenBank/DDBJ databases">
        <title>Complete Genome Sequence of Paenibacillus yonginensis DCY84, a novel Plant Growth-Promoting Bacteria with Elicitation of Induced Systemic Resistance.</title>
        <authorList>
            <person name="Kim Y.J."/>
            <person name="Yang D.C."/>
            <person name="Sukweenadhi J."/>
        </authorList>
    </citation>
    <scope>NUCLEOTIDE SEQUENCE [LARGE SCALE GENOMIC DNA]</scope>
    <source>
        <strain evidence="5 6">DCY84</strain>
    </source>
</reference>
<dbReference type="PROSITE" id="PS50894">
    <property type="entry name" value="HPT"/>
    <property type="match status" value="1"/>
</dbReference>
<evidence type="ECO:0000313" key="6">
    <source>
        <dbReference type="Proteomes" id="UP000092573"/>
    </source>
</evidence>
<protein>
    <recommendedName>
        <fullName evidence="7">HPt domain-containing protein</fullName>
    </recommendedName>
</protein>
<dbReference type="OrthoDB" id="254537at2"/>
<feature type="domain" description="HPt" evidence="4">
    <location>
        <begin position="151"/>
        <end position="248"/>
    </location>
</feature>
<evidence type="ECO:0008006" key="7">
    <source>
        <dbReference type="Google" id="ProtNLM"/>
    </source>
</evidence>
<dbReference type="PROSITE" id="PS50110">
    <property type="entry name" value="RESPONSE_REGULATORY"/>
    <property type="match status" value="1"/>
</dbReference>
<dbReference type="AlphaFoldDB" id="A0A1B1MWU6"/>
<feature type="domain" description="Response regulatory" evidence="3">
    <location>
        <begin position="4"/>
        <end position="126"/>
    </location>
</feature>
<organism evidence="5 6">
    <name type="scientific">Paenibacillus yonginensis</name>
    <dbReference type="NCBI Taxonomy" id="1462996"/>
    <lineage>
        <taxon>Bacteria</taxon>
        <taxon>Bacillati</taxon>
        <taxon>Bacillota</taxon>
        <taxon>Bacilli</taxon>
        <taxon>Bacillales</taxon>
        <taxon>Paenibacillaceae</taxon>
        <taxon>Paenibacillus</taxon>
    </lineage>
</organism>
<evidence type="ECO:0000259" key="3">
    <source>
        <dbReference type="PROSITE" id="PS50110"/>
    </source>
</evidence>
<sequence>MTDKLLLIDAEPEGNKSLWAQLERLNTADIDTATDCKQAKEALSLQRYPVILIDRRTVAQAAAWTAEIRRLEREEGWPPAVVLLITDRFEPEKQAARADCRSIGINDIIAAPVRSNELKETLLRWLPEADAEKGLLNKDTVEELLELDDGRHEMVCTLLEMFRQDTPLKIEQIRALREKGDLRLASEVAHSLKSASLSMGMAWFAKWCEELEQACLEDGTREADYAFGQLETAYKASCAAWENLLPGRKVRNL</sequence>
<dbReference type="Gene3D" id="3.40.50.2300">
    <property type="match status" value="1"/>
</dbReference>
<gene>
    <name evidence="5" type="ORF">AWM70_02940</name>
</gene>
<accession>A0A1B1MWU6</accession>
<dbReference type="EMBL" id="CP014167">
    <property type="protein sequence ID" value="ANS73662.1"/>
    <property type="molecule type" value="Genomic_DNA"/>
</dbReference>
<dbReference type="InterPro" id="IPR036641">
    <property type="entry name" value="HPT_dom_sf"/>
</dbReference>
<dbReference type="InterPro" id="IPR011006">
    <property type="entry name" value="CheY-like_superfamily"/>
</dbReference>
<name>A0A1B1MWU6_9BACL</name>
<dbReference type="SUPFAM" id="SSF47226">
    <property type="entry name" value="Histidine-containing phosphotransfer domain, HPT domain"/>
    <property type="match status" value="1"/>
</dbReference>